<dbReference type="SUPFAM" id="SSF52172">
    <property type="entry name" value="CheY-like"/>
    <property type="match status" value="1"/>
</dbReference>
<evidence type="ECO:0000256" key="2">
    <source>
        <dbReference type="ARBA" id="ARBA00022553"/>
    </source>
</evidence>
<name>C0EBL6_9FIRM</name>
<accession>C0EBL6</accession>
<evidence type="ECO:0000256" key="4">
    <source>
        <dbReference type="ARBA" id="ARBA00023015"/>
    </source>
</evidence>
<evidence type="ECO:0000313" key="13">
    <source>
        <dbReference type="Proteomes" id="UP000003340"/>
    </source>
</evidence>
<comment type="function">
    <text evidence="7">May play the central regulatory role in sporulation. It may be an element of the effector pathway responsible for the activation of sporulation genes in response to nutritional stress. Spo0A may act in concert with spo0H (a sigma factor) to control the expression of some genes that are critical to the sporulation process.</text>
</comment>
<feature type="domain" description="OmpR/PhoB-type" evidence="11">
    <location>
        <begin position="135"/>
        <end position="234"/>
    </location>
</feature>
<dbReference type="SMART" id="SM00448">
    <property type="entry name" value="REC"/>
    <property type="match status" value="1"/>
</dbReference>
<dbReference type="InterPro" id="IPR001789">
    <property type="entry name" value="Sig_transdc_resp-reg_receiver"/>
</dbReference>
<evidence type="ECO:0000313" key="12">
    <source>
        <dbReference type="EMBL" id="EEG31134.1"/>
    </source>
</evidence>
<evidence type="ECO:0000259" key="10">
    <source>
        <dbReference type="PROSITE" id="PS50110"/>
    </source>
</evidence>
<dbReference type="Proteomes" id="UP000003340">
    <property type="component" value="Unassembled WGS sequence"/>
</dbReference>
<keyword evidence="13" id="KW-1185">Reference proteome</keyword>
<dbReference type="PROSITE" id="PS51755">
    <property type="entry name" value="OMPR_PHOB"/>
    <property type="match status" value="1"/>
</dbReference>
<dbReference type="GO" id="GO:0032993">
    <property type="term" value="C:protein-DNA complex"/>
    <property type="evidence" value="ECO:0007669"/>
    <property type="project" value="TreeGrafter"/>
</dbReference>
<dbReference type="InterPro" id="IPR001867">
    <property type="entry name" value="OmpR/PhoB-type_DNA-bd"/>
</dbReference>
<proteinExistence type="predicted"/>
<dbReference type="SUPFAM" id="SSF46894">
    <property type="entry name" value="C-terminal effector domain of the bipartite response regulators"/>
    <property type="match status" value="1"/>
</dbReference>
<protein>
    <recommendedName>
        <fullName evidence="1">Stage 0 sporulation protein A homolog</fullName>
    </recommendedName>
</protein>
<dbReference type="GO" id="GO:0000976">
    <property type="term" value="F:transcription cis-regulatory region binding"/>
    <property type="evidence" value="ECO:0007669"/>
    <property type="project" value="TreeGrafter"/>
</dbReference>
<dbReference type="GO" id="GO:0000156">
    <property type="term" value="F:phosphorelay response regulator activity"/>
    <property type="evidence" value="ECO:0007669"/>
    <property type="project" value="TreeGrafter"/>
</dbReference>
<dbReference type="InterPro" id="IPR011006">
    <property type="entry name" value="CheY-like_superfamily"/>
</dbReference>
<evidence type="ECO:0000256" key="1">
    <source>
        <dbReference type="ARBA" id="ARBA00018672"/>
    </source>
</evidence>
<reference evidence="12 13" key="1">
    <citation type="submission" date="2009-01" db="EMBL/GenBank/DDBJ databases">
        <authorList>
            <person name="Fulton L."/>
            <person name="Clifton S."/>
            <person name="Fulton B."/>
            <person name="Xu J."/>
            <person name="Minx P."/>
            <person name="Pepin K.H."/>
            <person name="Johnson M."/>
            <person name="Bhonagiri V."/>
            <person name="Nash W.E."/>
            <person name="Mardis E.R."/>
            <person name="Wilson R.K."/>
        </authorList>
    </citation>
    <scope>NUCLEOTIDE SEQUENCE [LARGE SCALE GENOMIC DNA]</scope>
    <source>
        <strain evidence="12 13">DSM 5476</strain>
    </source>
</reference>
<evidence type="ECO:0000256" key="5">
    <source>
        <dbReference type="ARBA" id="ARBA00023125"/>
    </source>
</evidence>
<keyword evidence="3" id="KW-0902">Two-component regulatory system</keyword>
<dbReference type="eggNOG" id="COG0745">
    <property type="taxonomic scope" value="Bacteria"/>
</dbReference>
<dbReference type="GO" id="GO:0006355">
    <property type="term" value="P:regulation of DNA-templated transcription"/>
    <property type="evidence" value="ECO:0007669"/>
    <property type="project" value="InterPro"/>
</dbReference>
<sequence>MKKTILLVDDEAHILELLKYTMENEGFSTLQAETGEQALKLLGRERVDAVILDLMLPGIDGLEVLKNIRVTPGTKNLPVLMLTAKSEEFDRVIGLELGADDYLCKPFFVRELVARVKAVLRRAEAPGEPGAKKDNRFLKIGPIEIDEIKRTVKRRGELLELTLKEFDLLRLFAQNPGKVITRDEILTKIWGYDYTGETRTVDVHIRQLRKKIEEDDSNPQYILTVRGVGYKLREDAAG</sequence>
<keyword evidence="5 9" id="KW-0238">DNA-binding</keyword>
<dbReference type="FunFam" id="3.40.50.2300:FF:000001">
    <property type="entry name" value="DNA-binding response regulator PhoB"/>
    <property type="match status" value="1"/>
</dbReference>
<dbReference type="Pfam" id="PF00486">
    <property type="entry name" value="Trans_reg_C"/>
    <property type="match status" value="1"/>
</dbReference>
<keyword evidence="6" id="KW-0804">Transcription</keyword>
<reference evidence="12 13" key="2">
    <citation type="submission" date="2009-02" db="EMBL/GenBank/DDBJ databases">
        <title>Draft genome sequence of Clostridium methylpentosum (DSM 5476).</title>
        <authorList>
            <person name="Sudarsanam P."/>
            <person name="Ley R."/>
            <person name="Guruge J."/>
            <person name="Turnbaugh P.J."/>
            <person name="Mahowald M."/>
            <person name="Liep D."/>
            <person name="Gordon J."/>
        </authorList>
    </citation>
    <scope>NUCLEOTIDE SEQUENCE [LARGE SCALE GENOMIC DNA]</scope>
    <source>
        <strain evidence="12 13">DSM 5476</strain>
    </source>
</reference>
<dbReference type="FunFam" id="1.10.10.10:FF:000018">
    <property type="entry name" value="DNA-binding response regulator ResD"/>
    <property type="match status" value="1"/>
</dbReference>
<evidence type="ECO:0000256" key="6">
    <source>
        <dbReference type="ARBA" id="ARBA00023163"/>
    </source>
</evidence>
<dbReference type="Gene3D" id="3.40.50.2300">
    <property type="match status" value="1"/>
</dbReference>
<dbReference type="SMART" id="SM00862">
    <property type="entry name" value="Trans_reg_C"/>
    <property type="match status" value="1"/>
</dbReference>
<evidence type="ECO:0000256" key="9">
    <source>
        <dbReference type="PROSITE-ProRule" id="PRU01091"/>
    </source>
</evidence>
<dbReference type="CDD" id="cd00383">
    <property type="entry name" value="trans_reg_C"/>
    <property type="match status" value="1"/>
</dbReference>
<evidence type="ECO:0000259" key="11">
    <source>
        <dbReference type="PROSITE" id="PS51755"/>
    </source>
</evidence>
<keyword evidence="4" id="KW-0805">Transcription regulation</keyword>
<gene>
    <name evidence="12" type="ORF">CLOSTMETH_01234</name>
</gene>
<dbReference type="InterPro" id="IPR036388">
    <property type="entry name" value="WH-like_DNA-bd_sf"/>
</dbReference>
<dbReference type="Pfam" id="PF00072">
    <property type="entry name" value="Response_reg"/>
    <property type="match status" value="1"/>
</dbReference>
<evidence type="ECO:0000256" key="7">
    <source>
        <dbReference type="ARBA" id="ARBA00024867"/>
    </source>
</evidence>
<feature type="DNA-binding region" description="OmpR/PhoB-type" evidence="9">
    <location>
        <begin position="135"/>
        <end position="234"/>
    </location>
</feature>
<keyword evidence="2 8" id="KW-0597">Phosphoprotein</keyword>
<dbReference type="PROSITE" id="PS50110">
    <property type="entry name" value="RESPONSE_REGULATORY"/>
    <property type="match status" value="1"/>
</dbReference>
<dbReference type="InterPro" id="IPR039420">
    <property type="entry name" value="WalR-like"/>
</dbReference>
<organism evidence="12 13">
    <name type="scientific">[Clostridium] methylpentosum DSM 5476</name>
    <dbReference type="NCBI Taxonomy" id="537013"/>
    <lineage>
        <taxon>Bacteria</taxon>
        <taxon>Bacillati</taxon>
        <taxon>Bacillota</taxon>
        <taxon>Clostridia</taxon>
        <taxon>Eubacteriales</taxon>
        <taxon>Oscillospiraceae</taxon>
        <taxon>Oscillospiraceae incertae sedis</taxon>
    </lineage>
</organism>
<dbReference type="STRING" id="537013.CLOSTMETH_01234"/>
<feature type="domain" description="Response regulatory" evidence="10">
    <location>
        <begin position="4"/>
        <end position="120"/>
    </location>
</feature>
<evidence type="ECO:0000256" key="8">
    <source>
        <dbReference type="PROSITE-ProRule" id="PRU00169"/>
    </source>
</evidence>
<dbReference type="PANTHER" id="PTHR48111:SF40">
    <property type="entry name" value="PHOSPHATE REGULON TRANSCRIPTIONAL REGULATORY PROTEIN PHOB"/>
    <property type="match status" value="1"/>
</dbReference>
<dbReference type="Gene3D" id="1.10.10.10">
    <property type="entry name" value="Winged helix-like DNA-binding domain superfamily/Winged helix DNA-binding domain"/>
    <property type="match status" value="1"/>
</dbReference>
<dbReference type="Gene3D" id="6.10.250.690">
    <property type="match status" value="1"/>
</dbReference>
<feature type="modified residue" description="4-aspartylphosphate" evidence="8">
    <location>
        <position position="53"/>
    </location>
</feature>
<evidence type="ECO:0000256" key="3">
    <source>
        <dbReference type="ARBA" id="ARBA00023012"/>
    </source>
</evidence>
<dbReference type="InterPro" id="IPR016032">
    <property type="entry name" value="Sig_transdc_resp-reg_C-effctor"/>
</dbReference>
<comment type="caution">
    <text evidence="12">The sequence shown here is derived from an EMBL/GenBank/DDBJ whole genome shotgun (WGS) entry which is preliminary data.</text>
</comment>
<dbReference type="AlphaFoldDB" id="C0EBL6"/>
<dbReference type="GO" id="GO:0005829">
    <property type="term" value="C:cytosol"/>
    <property type="evidence" value="ECO:0007669"/>
    <property type="project" value="TreeGrafter"/>
</dbReference>
<dbReference type="PANTHER" id="PTHR48111">
    <property type="entry name" value="REGULATOR OF RPOS"/>
    <property type="match status" value="1"/>
</dbReference>
<dbReference type="EMBL" id="ACEC01000043">
    <property type="protein sequence ID" value="EEG31134.1"/>
    <property type="molecule type" value="Genomic_DNA"/>
</dbReference>
<dbReference type="HOGENOM" id="CLU_000445_30_4_9"/>